<evidence type="ECO:0000313" key="2">
    <source>
        <dbReference type="EMBL" id="MER6169605.1"/>
    </source>
</evidence>
<organism evidence="2 3">
    <name type="scientific">Streptomyces violaceorubidus</name>
    <dbReference type="NCBI Taxonomy" id="284042"/>
    <lineage>
        <taxon>Bacteria</taxon>
        <taxon>Bacillati</taxon>
        <taxon>Actinomycetota</taxon>
        <taxon>Actinomycetes</taxon>
        <taxon>Kitasatosporales</taxon>
        <taxon>Streptomycetaceae</taxon>
        <taxon>Streptomyces</taxon>
    </lineage>
</organism>
<dbReference type="EMBL" id="JBEOZY010000092">
    <property type="protein sequence ID" value="MER6169605.1"/>
    <property type="molecule type" value="Genomic_DNA"/>
</dbReference>
<protein>
    <submittedName>
        <fullName evidence="2">DUF3732 domain-containing protein</fullName>
    </submittedName>
</protein>
<accession>A0ABV1T6K1</accession>
<evidence type="ECO:0000256" key="1">
    <source>
        <dbReference type="SAM" id="MobiDB-lite"/>
    </source>
</evidence>
<dbReference type="InterPro" id="IPR022205">
    <property type="entry name" value="DUF3732"/>
</dbReference>
<feature type="non-terminal residue" evidence="2">
    <location>
        <position position="1"/>
    </location>
</feature>
<comment type="caution">
    <text evidence="2">The sequence shown here is derived from an EMBL/GenBank/DDBJ whole genome shotgun (WGS) entry which is preliminary data.</text>
</comment>
<feature type="region of interest" description="Disordered" evidence="1">
    <location>
        <begin position="1"/>
        <end position="33"/>
    </location>
</feature>
<keyword evidence="3" id="KW-1185">Reference proteome</keyword>
<dbReference type="Pfam" id="PF12532">
    <property type="entry name" value="DUF3732"/>
    <property type="match status" value="1"/>
</dbReference>
<reference evidence="2 3" key="1">
    <citation type="submission" date="2024-06" db="EMBL/GenBank/DDBJ databases">
        <title>The Natural Products Discovery Center: Release of the First 8490 Sequenced Strains for Exploring Actinobacteria Biosynthetic Diversity.</title>
        <authorList>
            <person name="Kalkreuter E."/>
            <person name="Kautsar S.A."/>
            <person name="Yang D."/>
            <person name="Bader C.D."/>
            <person name="Teijaro C.N."/>
            <person name="Fluegel L."/>
            <person name="Davis C.M."/>
            <person name="Simpson J.R."/>
            <person name="Lauterbach L."/>
            <person name="Steele A.D."/>
            <person name="Gui C."/>
            <person name="Meng S."/>
            <person name="Li G."/>
            <person name="Viehrig K."/>
            <person name="Ye F."/>
            <person name="Su P."/>
            <person name="Kiefer A.F."/>
            <person name="Nichols A."/>
            <person name="Cepeda A.J."/>
            <person name="Yan W."/>
            <person name="Fan B."/>
            <person name="Jiang Y."/>
            <person name="Adhikari A."/>
            <person name="Zheng C.-J."/>
            <person name="Schuster L."/>
            <person name="Cowan T.M."/>
            <person name="Smanski M.J."/>
            <person name="Chevrette M.G."/>
            <person name="De Carvalho L.P.S."/>
            <person name="Shen B."/>
        </authorList>
    </citation>
    <scope>NUCLEOTIDE SEQUENCE [LARGE SCALE GENOMIC DNA]</scope>
    <source>
        <strain evidence="2 3">NPDC001615</strain>
    </source>
</reference>
<dbReference type="Proteomes" id="UP001496720">
    <property type="component" value="Unassembled WGS sequence"/>
</dbReference>
<proteinExistence type="predicted"/>
<gene>
    <name evidence="2" type="ORF">ABT188_34595</name>
</gene>
<evidence type="ECO:0000313" key="3">
    <source>
        <dbReference type="Proteomes" id="UP001496720"/>
    </source>
</evidence>
<name>A0ABV1T6K1_9ACTN</name>
<sequence>TTQQATTPTEPPDLSPTSGNASIAPGKTTASKVQDADRATVTAYFTLLDEVARLNEGTLQIIVSDHANLPEPWFQNAVIANWRPDDEGNRNALIPFDWTP</sequence>
<dbReference type="RefSeq" id="WP_352150734.1">
    <property type="nucleotide sequence ID" value="NZ_JBEOZY010000092.1"/>
</dbReference>